<dbReference type="Gene3D" id="3.30.450.20">
    <property type="entry name" value="PAS domain"/>
    <property type="match status" value="3"/>
</dbReference>
<name>A0A2M9ZQE4_9LEPT</name>
<evidence type="ECO:0000259" key="12">
    <source>
        <dbReference type="PROSITE" id="PS50110"/>
    </source>
</evidence>
<evidence type="ECO:0000259" key="11">
    <source>
        <dbReference type="PROSITE" id="PS50109"/>
    </source>
</evidence>
<keyword evidence="4" id="KW-0808">Transferase</keyword>
<dbReference type="Gene3D" id="3.30.565.10">
    <property type="entry name" value="Histidine kinase-like ATPase, C-terminal domain"/>
    <property type="match status" value="1"/>
</dbReference>
<dbReference type="InterPro" id="IPR003661">
    <property type="entry name" value="HisK_dim/P_dom"/>
</dbReference>
<comment type="caution">
    <text evidence="16">The sequence shown here is derived from an EMBL/GenBank/DDBJ whole genome shotgun (WGS) entry which is preliminary data.</text>
</comment>
<keyword evidence="8" id="KW-0902">Two-component regulatory system</keyword>
<feature type="domain" description="PAS" evidence="13">
    <location>
        <begin position="128"/>
        <end position="202"/>
    </location>
</feature>
<feature type="domain" description="PAC" evidence="14">
    <location>
        <begin position="75"/>
        <end position="127"/>
    </location>
</feature>
<evidence type="ECO:0000259" key="13">
    <source>
        <dbReference type="PROSITE" id="PS50112"/>
    </source>
</evidence>
<dbReference type="InterPro" id="IPR013655">
    <property type="entry name" value="PAS_fold_3"/>
</dbReference>
<dbReference type="Pfam" id="PF00072">
    <property type="entry name" value="Response_reg"/>
    <property type="match status" value="1"/>
</dbReference>
<evidence type="ECO:0000256" key="6">
    <source>
        <dbReference type="ARBA" id="ARBA00022777"/>
    </source>
</evidence>
<dbReference type="Pfam" id="PF02518">
    <property type="entry name" value="HATPase_c"/>
    <property type="match status" value="1"/>
</dbReference>
<dbReference type="PANTHER" id="PTHR43065">
    <property type="entry name" value="SENSOR HISTIDINE KINASE"/>
    <property type="match status" value="1"/>
</dbReference>
<protein>
    <recommendedName>
        <fullName evidence="2">histidine kinase</fullName>
        <ecNumber evidence="2">2.7.13.3</ecNumber>
    </recommendedName>
</protein>
<feature type="domain" description="PAS" evidence="13">
    <location>
        <begin position="1"/>
        <end position="73"/>
    </location>
</feature>
<dbReference type="InterPro" id="IPR003594">
    <property type="entry name" value="HATPase_dom"/>
</dbReference>
<dbReference type="AlphaFoldDB" id="A0A2M9ZQE4"/>
<dbReference type="PROSITE" id="PS50109">
    <property type="entry name" value="HIS_KIN"/>
    <property type="match status" value="1"/>
</dbReference>
<dbReference type="NCBIfam" id="TIGR00229">
    <property type="entry name" value="sensory_box"/>
    <property type="match status" value="3"/>
</dbReference>
<feature type="domain" description="Histidine kinase" evidence="11">
    <location>
        <begin position="411"/>
        <end position="633"/>
    </location>
</feature>
<feature type="modified residue" description="4-aspartylphosphate" evidence="9">
    <location>
        <position position="706"/>
    </location>
</feature>
<feature type="domain" description="PAC" evidence="14">
    <location>
        <begin position="203"/>
        <end position="256"/>
    </location>
</feature>
<dbReference type="CDD" id="cd00130">
    <property type="entry name" value="PAS"/>
    <property type="match status" value="3"/>
</dbReference>
<dbReference type="EMBL" id="NPDZ01000002">
    <property type="protein sequence ID" value="PJZ74300.1"/>
    <property type="molecule type" value="Genomic_DNA"/>
</dbReference>
<dbReference type="PANTHER" id="PTHR43065:SF46">
    <property type="entry name" value="C4-DICARBOXYLATE TRANSPORT SENSOR PROTEIN DCTB"/>
    <property type="match status" value="1"/>
</dbReference>
<sequence length="773" mass="87472">MDLSLLYNSILDLVYCLEVEGSGTYRFLFANKAFSSAAGLSEGEIVGKLLSEVLPSDSFKIQTKNIADAIRDRKAKSWIDYLRFRNEKIHGEVCVNPVLNGRGECTHVVGTIHDITEKKQTEEALSLSKQHLSLIYENVTDIVYYIGVEPAGKFKFLSINSAFCRATGLREDQVVGKFVTEVIPEASHELILRNYNEAIRTGRTVRWDEISVYPAGKKIGEVSITPVFDENGNCTNLVGTVHDVTERKKAEDEVRESENRFRQLTDAIREVFWLTDVQKNEMIYVSRGCEEIWGRTRESILKDPISWTKSIHPEDRERVLERASTQQILGNYNEEYRIYRPDGTMRWVKDLAFPIKNENGEVFRIAGVIEDITERKNREEQLREVELKRRILEQQLIQSQKLESLGTLASGVAHDFNNILSIILGHAYLLERLKLDPENLSKSLQAIQNASQRGASLVKQLLTFARKTEFHMELYSLNEIVKEVISMLLQTFPKDIKIVTDLYPDLPMALIDSSQIYQVILNFCVNSRDAMPKGGIIKIDTALIDGKTIREKNHETVSDQYILLTVSDNGEGMDDRTKMSIFEPFFTTKEIGKGTGLGLSLVYGIIQNHIGFIDVDTAVGRGTIFRVYLPILKYANRPDKKVVKDYYDIQGGTETILLIEDEEMLRELVGAMLESKGYKVLKASNGEEGLRLFSDHAGDIDLVITDLGLPGLHGSEVIKAIKTLDFDAKVVLASGFIEHKTKHDLMDLGITQFIQKPYQSGEILEAVRDALNE</sequence>
<dbReference type="EMBL" id="NPDY01000003">
    <property type="protein sequence ID" value="PJZ70464.1"/>
    <property type="molecule type" value="Genomic_DNA"/>
</dbReference>
<dbReference type="Pfam" id="PF08447">
    <property type="entry name" value="PAS_3"/>
    <property type="match status" value="1"/>
</dbReference>
<dbReference type="PROSITE" id="PS50110">
    <property type="entry name" value="RESPONSE_REGULATORY"/>
    <property type="match status" value="1"/>
</dbReference>
<feature type="domain" description="Response regulatory" evidence="12">
    <location>
        <begin position="655"/>
        <end position="771"/>
    </location>
</feature>
<dbReference type="Pfam" id="PF00512">
    <property type="entry name" value="HisKA"/>
    <property type="match status" value="1"/>
</dbReference>
<reference evidence="17 18" key="1">
    <citation type="submission" date="2017-07" db="EMBL/GenBank/DDBJ databases">
        <title>Leptospira spp. isolated from tropical soils.</title>
        <authorList>
            <person name="Thibeaux R."/>
            <person name="Iraola G."/>
            <person name="Ferres I."/>
            <person name="Bierque E."/>
            <person name="Girault D."/>
            <person name="Soupe-Gilbert M.-E."/>
            <person name="Picardeau M."/>
            <person name="Goarant C."/>
        </authorList>
    </citation>
    <scope>NUCLEOTIDE SEQUENCE [LARGE SCALE GENOMIC DNA]</scope>
    <source>
        <strain evidence="16 18">FH1-B-B1</strain>
        <strain evidence="15 17">FH1-B-C1</strain>
    </source>
</reference>
<dbReference type="SUPFAM" id="SSF52172">
    <property type="entry name" value="CheY-like"/>
    <property type="match status" value="1"/>
</dbReference>
<evidence type="ECO:0000313" key="17">
    <source>
        <dbReference type="Proteomes" id="UP000231962"/>
    </source>
</evidence>
<dbReference type="Gene3D" id="1.10.287.130">
    <property type="match status" value="1"/>
</dbReference>
<dbReference type="InterPro" id="IPR000700">
    <property type="entry name" value="PAS-assoc_C"/>
</dbReference>
<dbReference type="SMART" id="SM00387">
    <property type="entry name" value="HATPase_c"/>
    <property type="match status" value="1"/>
</dbReference>
<dbReference type="Proteomes" id="UP000231990">
    <property type="component" value="Unassembled WGS sequence"/>
</dbReference>
<dbReference type="GO" id="GO:0005524">
    <property type="term" value="F:ATP binding"/>
    <property type="evidence" value="ECO:0007669"/>
    <property type="project" value="UniProtKB-KW"/>
</dbReference>
<dbReference type="InterPro" id="IPR005467">
    <property type="entry name" value="His_kinase_dom"/>
</dbReference>
<evidence type="ECO:0000256" key="8">
    <source>
        <dbReference type="ARBA" id="ARBA00023012"/>
    </source>
</evidence>
<dbReference type="InterPro" id="IPR035965">
    <property type="entry name" value="PAS-like_dom_sf"/>
</dbReference>
<dbReference type="SUPFAM" id="SSF55874">
    <property type="entry name" value="ATPase domain of HSP90 chaperone/DNA topoisomerase II/histidine kinase"/>
    <property type="match status" value="1"/>
</dbReference>
<dbReference type="RefSeq" id="WP_100713033.1">
    <property type="nucleotide sequence ID" value="NZ_NPDY01000003.1"/>
</dbReference>
<dbReference type="SUPFAM" id="SSF55785">
    <property type="entry name" value="PYP-like sensor domain (PAS domain)"/>
    <property type="match status" value="3"/>
</dbReference>
<evidence type="ECO:0000256" key="3">
    <source>
        <dbReference type="ARBA" id="ARBA00022553"/>
    </source>
</evidence>
<dbReference type="OrthoDB" id="9815750at2"/>
<dbReference type="SUPFAM" id="SSF47384">
    <property type="entry name" value="Homodimeric domain of signal transducing histidine kinase"/>
    <property type="match status" value="1"/>
</dbReference>
<dbReference type="CDD" id="cd00156">
    <property type="entry name" value="REC"/>
    <property type="match status" value="1"/>
</dbReference>
<dbReference type="InterPro" id="IPR001610">
    <property type="entry name" value="PAC"/>
</dbReference>
<dbReference type="InterPro" id="IPR036097">
    <property type="entry name" value="HisK_dim/P_sf"/>
</dbReference>
<gene>
    <name evidence="15" type="ORF">CH360_05585</name>
    <name evidence="16" type="ORF">CH373_05165</name>
</gene>
<dbReference type="Gene3D" id="3.40.50.2300">
    <property type="match status" value="1"/>
</dbReference>
<evidence type="ECO:0000256" key="2">
    <source>
        <dbReference type="ARBA" id="ARBA00012438"/>
    </source>
</evidence>
<evidence type="ECO:0000256" key="5">
    <source>
        <dbReference type="ARBA" id="ARBA00022741"/>
    </source>
</evidence>
<dbReference type="Pfam" id="PF08448">
    <property type="entry name" value="PAS_4"/>
    <property type="match status" value="2"/>
</dbReference>
<evidence type="ECO:0000256" key="1">
    <source>
        <dbReference type="ARBA" id="ARBA00000085"/>
    </source>
</evidence>
<dbReference type="EC" id="2.7.13.3" evidence="2"/>
<dbReference type="InterPro" id="IPR013656">
    <property type="entry name" value="PAS_4"/>
</dbReference>
<feature type="domain" description="PAS" evidence="13">
    <location>
        <begin position="257"/>
        <end position="332"/>
    </location>
</feature>
<evidence type="ECO:0000259" key="14">
    <source>
        <dbReference type="PROSITE" id="PS50113"/>
    </source>
</evidence>
<evidence type="ECO:0000313" key="15">
    <source>
        <dbReference type="EMBL" id="PJZ70464.1"/>
    </source>
</evidence>
<evidence type="ECO:0000256" key="10">
    <source>
        <dbReference type="SAM" id="Coils"/>
    </source>
</evidence>
<keyword evidence="17" id="KW-1185">Reference proteome</keyword>
<dbReference type="InterPro" id="IPR000014">
    <property type="entry name" value="PAS"/>
</dbReference>
<dbReference type="InterPro" id="IPR011006">
    <property type="entry name" value="CheY-like_superfamily"/>
</dbReference>
<dbReference type="PRINTS" id="PR00344">
    <property type="entry name" value="BCTRLSENSOR"/>
</dbReference>
<dbReference type="SMART" id="SM00086">
    <property type="entry name" value="PAC"/>
    <property type="match status" value="3"/>
</dbReference>
<evidence type="ECO:0000313" key="16">
    <source>
        <dbReference type="EMBL" id="PJZ74300.1"/>
    </source>
</evidence>
<dbReference type="Proteomes" id="UP000231962">
    <property type="component" value="Unassembled WGS sequence"/>
</dbReference>
<dbReference type="SMART" id="SM00091">
    <property type="entry name" value="PAS"/>
    <property type="match status" value="3"/>
</dbReference>
<dbReference type="SMART" id="SM00388">
    <property type="entry name" value="HisKA"/>
    <property type="match status" value="1"/>
</dbReference>
<evidence type="ECO:0000256" key="7">
    <source>
        <dbReference type="ARBA" id="ARBA00022840"/>
    </source>
</evidence>
<dbReference type="InterPro" id="IPR001789">
    <property type="entry name" value="Sig_transdc_resp-reg_receiver"/>
</dbReference>
<dbReference type="InterPro" id="IPR004358">
    <property type="entry name" value="Sig_transdc_His_kin-like_C"/>
</dbReference>
<dbReference type="GO" id="GO:0000155">
    <property type="term" value="F:phosphorelay sensor kinase activity"/>
    <property type="evidence" value="ECO:0007669"/>
    <property type="project" value="InterPro"/>
</dbReference>
<proteinExistence type="predicted"/>
<feature type="coiled-coil region" evidence="10">
    <location>
        <begin position="375"/>
        <end position="402"/>
    </location>
</feature>
<keyword evidence="3 9" id="KW-0597">Phosphoprotein</keyword>
<comment type="catalytic activity">
    <reaction evidence="1">
        <text>ATP + protein L-histidine = ADP + protein N-phospho-L-histidine.</text>
        <dbReference type="EC" id="2.7.13.3"/>
    </reaction>
</comment>
<keyword evidence="6" id="KW-0418">Kinase</keyword>
<keyword evidence="10" id="KW-0175">Coiled coil</keyword>
<dbReference type="CDD" id="cd00082">
    <property type="entry name" value="HisKA"/>
    <property type="match status" value="1"/>
</dbReference>
<evidence type="ECO:0000256" key="9">
    <source>
        <dbReference type="PROSITE-ProRule" id="PRU00169"/>
    </source>
</evidence>
<keyword evidence="5" id="KW-0547">Nucleotide-binding</keyword>
<evidence type="ECO:0000256" key="4">
    <source>
        <dbReference type="ARBA" id="ARBA00022679"/>
    </source>
</evidence>
<keyword evidence="7" id="KW-0067">ATP-binding</keyword>
<dbReference type="PROSITE" id="PS50113">
    <property type="entry name" value="PAC"/>
    <property type="match status" value="3"/>
</dbReference>
<dbReference type="PROSITE" id="PS50112">
    <property type="entry name" value="PAS"/>
    <property type="match status" value="3"/>
</dbReference>
<dbReference type="InterPro" id="IPR036890">
    <property type="entry name" value="HATPase_C_sf"/>
</dbReference>
<accession>A0A2M9ZQE4</accession>
<feature type="domain" description="PAC" evidence="14">
    <location>
        <begin position="332"/>
        <end position="384"/>
    </location>
</feature>
<evidence type="ECO:0000313" key="18">
    <source>
        <dbReference type="Proteomes" id="UP000231990"/>
    </source>
</evidence>
<dbReference type="SMART" id="SM00448">
    <property type="entry name" value="REC"/>
    <property type="match status" value="1"/>
</dbReference>
<organism evidence="16 18">
    <name type="scientific">Leptospira perolatii</name>
    <dbReference type="NCBI Taxonomy" id="2023191"/>
    <lineage>
        <taxon>Bacteria</taxon>
        <taxon>Pseudomonadati</taxon>
        <taxon>Spirochaetota</taxon>
        <taxon>Spirochaetia</taxon>
        <taxon>Leptospirales</taxon>
        <taxon>Leptospiraceae</taxon>
        <taxon>Leptospira</taxon>
    </lineage>
</organism>